<evidence type="ECO:0000313" key="2">
    <source>
        <dbReference type="EMBL" id="GJS75982.1"/>
    </source>
</evidence>
<sequence>MSKPLPLQDKEGRLIIPVEFFFNNDLEYLKAGNKERSYSSSITKTPAARYTLEGIEDMIPTLWSPFIIAYDKDAAFRISHQGPQCQLFYRVMINQKYKHEVFSTMRILSVVSVKVEKKSGYGYLEEIVVSRADQKLYKFKEGDFPDLHLNDIEDMLLLIAQNKLFNLDGDVTVDFVTSLKMFTRGIIVKNMVEDVQLGIITTDIYDARFDHRAFVAEMIDNGQWKWQNDWNNKFPLIYMPMKIELKDVGSNEGESTNNDDGDRSQPNNEDEVKNDDEHGSEPDNGVSLNPYCIQYLINTMWSGHDPSTGIE</sequence>
<protein>
    <submittedName>
        <fullName evidence="2">Uncharacterized protein</fullName>
    </submittedName>
</protein>
<name>A0ABQ4YGB8_9ASTR</name>
<comment type="caution">
    <text evidence="2">The sequence shown here is derived from an EMBL/GenBank/DDBJ whole genome shotgun (WGS) entry which is preliminary data.</text>
</comment>
<feature type="region of interest" description="Disordered" evidence="1">
    <location>
        <begin position="249"/>
        <end position="286"/>
    </location>
</feature>
<evidence type="ECO:0000313" key="3">
    <source>
        <dbReference type="Proteomes" id="UP001151760"/>
    </source>
</evidence>
<evidence type="ECO:0000256" key="1">
    <source>
        <dbReference type="SAM" id="MobiDB-lite"/>
    </source>
</evidence>
<accession>A0ABQ4YGB8</accession>
<gene>
    <name evidence="2" type="ORF">Tco_0725863</name>
</gene>
<reference evidence="2" key="1">
    <citation type="journal article" date="2022" name="Int. J. Mol. Sci.">
        <title>Draft Genome of Tanacetum Coccineum: Genomic Comparison of Closely Related Tanacetum-Family Plants.</title>
        <authorList>
            <person name="Yamashiro T."/>
            <person name="Shiraishi A."/>
            <person name="Nakayama K."/>
            <person name="Satake H."/>
        </authorList>
    </citation>
    <scope>NUCLEOTIDE SEQUENCE</scope>
</reference>
<organism evidence="2 3">
    <name type="scientific">Tanacetum coccineum</name>
    <dbReference type="NCBI Taxonomy" id="301880"/>
    <lineage>
        <taxon>Eukaryota</taxon>
        <taxon>Viridiplantae</taxon>
        <taxon>Streptophyta</taxon>
        <taxon>Embryophyta</taxon>
        <taxon>Tracheophyta</taxon>
        <taxon>Spermatophyta</taxon>
        <taxon>Magnoliopsida</taxon>
        <taxon>eudicotyledons</taxon>
        <taxon>Gunneridae</taxon>
        <taxon>Pentapetalae</taxon>
        <taxon>asterids</taxon>
        <taxon>campanulids</taxon>
        <taxon>Asterales</taxon>
        <taxon>Asteraceae</taxon>
        <taxon>Asteroideae</taxon>
        <taxon>Anthemideae</taxon>
        <taxon>Anthemidinae</taxon>
        <taxon>Tanacetum</taxon>
    </lineage>
</organism>
<dbReference type="Proteomes" id="UP001151760">
    <property type="component" value="Unassembled WGS sequence"/>
</dbReference>
<proteinExistence type="predicted"/>
<keyword evidence="3" id="KW-1185">Reference proteome</keyword>
<dbReference type="EMBL" id="BQNB010010342">
    <property type="protein sequence ID" value="GJS75982.1"/>
    <property type="molecule type" value="Genomic_DNA"/>
</dbReference>
<reference evidence="2" key="2">
    <citation type="submission" date="2022-01" db="EMBL/GenBank/DDBJ databases">
        <authorList>
            <person name="Yamashiro T."/>
            <person name="Shiraishi A."/>
            <person name="Satake H."/>
            <person name="Nakayama K."/>
        </authorList>
    </citation>
    <scope>NUCLEOTIDE SEQUENCE</scope>
</reference>